<dbReference type="Proteomes" id="UP000789901">
    <property type="component" value="Unassembled WGS sequence"/>
</dbReference>
<keyword evidence="2" id="KW-1185">Reference proteome</keyword>
<evidence type="ECO:0000313" key="2">
    <source>
        <dbReference type="Proteomes" id="UP000789901"/>
    </source>
</evidence>
<gene>
    <name evidence="1" type="ORF">GMARGA_LOCUS29358</name>
</gene>
<accession>A0ABN7WCJ8</accession>
<feature type="non-terminal residue" evidence="1">
    <location>
        <position position="1"/>
    </location>
</feature>
<organism evidence="1 2">
    <name type="scientific">Gigaspora margarita</name>
    <dbReference type="NCBI Taxonomy" id="4874"/>
    <lineage>
        <taxon>Eukaryota</taxon>
        <taxon>Fungi</taxon>
        <taxon>Fungi incertae sedis</taxon>
        <taxon>Mucoromycota</taxon>
        <taxon>Glomeromycotina</taxon>
        <taxon>Glomeromycetes</taxon>
        <taxon>Diversisporales</taxon>
        <taxon>Gigasporaceae</taxon>
        <taxon>Gigaspora</taxon>
    </lineage>
</organism>
<reference evidence="1 2" key="1">
    <citation type="submission" date="2021-06" db="EMBL/GenBank/DDBJ databases">
        <authorList>
            <person name="Kallberg Y."/>
            <person name="Tangrot J."/>
            <person name="Rosling A."/>
        </authorList>
    </citation>
    <scope>NUCLEOTIDE SEQUENCE [LARGE SCALE GENOMIC DNA]</scope>
    <source>
        <strain evidence="1 2">120-4 pot B 10/14</strain>
    </source>
</reference>
<protein>
    <submittedName>
        <fullName evidence="1">17483_t:CDS:1</fullName>
    </submittedName>
</protein>
<sequence>KDKVPNHKPDGNDNEEVCDLLFLFKIIRYVDKSYMKIALSFIFLKQNLEFALELFKKSQTYALTKLYKQKDSKKLF</sequence>
<dbReference type="EMBL" id="CAJVQB010039349">
    <property type="protein sequence ID" value="CAG8827293.1"/>
    <property type="molecule type" value="Genomic_DNA"/>
</dbReference>
<name>A0ABN7WCJ8_GIGMA</name>
<proteinExistence type="predicted"/>
<evidence type="ECO:0000313" key="1">
    <source>
        <dbReference type="EMBL" id="CAG8827293.1"/>
    </source>
</evidence>
<comment type="caution">
    <text evidence="1">The sequence shown here is derived from an EMBL/GenBank/DDBJ whole genome shotgun (WGS) entry which is preliminary data.</text>
</comment>